<keyword evidence="5" id="KW-0233">DNA recombination</keyword>
<evidence type="ECO:0000256" key="5">
    <source>
        <dbReference type="ARBA" id="ARBA00023172"/>
    </source>
</evidence>
<evidence type="ECO:0000256" key="3">
    <source>
        <dbReference type="ARBA" id="ARBA00022578"/>
    </source>
</evidence>
<accession>A0ABW2CEL8</accession>
<feature type="compositionally biased region" description="Basic and acidic residues" evidence="6">
    <location>
        <begin position="52"/>
        <end position="70"/>
    </location>
</feature>
<dbReference type="EMBL" id="JBHSXS010000004">
    <property type="protein sequence ID" value="MFC6880156.1"/>
    <property type="molecule type" value="Genomic_DNA"/>
</dbReference>
<evidence type="ECO:0000313" key="8">
    <source>
        <dbReference type="Proteomes" id="UP001596380"/>
    </source>
</evidence>
<evidence type="ECO:0000256" key="6">
    <source>
        <dbReference type="SAM" id="MobiDB-lite"/>
    </source>
</evidence>
<name>A0ABW2CEL8_9ACTN</name>
<comment type="caution">
    <text evidence="7">The sequence shown here is derived from an EMBL/GenBank/DDBJ whole genome shotgun (WGS) entry which is preliminary data.</text>
</comment>
<dbReference type="InterPro" id="IPR001207">
    <property type="entry name" value="Transposase_mutator"/>
</dbReference>
<reference evidence="8" key="1">
    <citation type="journal article" date="2019" name="Int. J. Syst. Evol. Microbiol.">
        <title>The Global Catalogue of Microorganisms (GCM) 10K type strain sequencing project: providing services to taxonomists for standard genome sequencing and annotation.</title>
        <authorList>
            <consortium name="The Broad Institute Genomics Platform"/>
            <consortium name="The Broad Institute Genome Sequencing Center for Infectious Disease"/>
            <person name="Wu L."/>
            <person name="Ma J."/>
        </authorList>
    </citation>
    <scope>NUCLEOTIDE SEQUENCE [LARGE SCALE GENOMIC DNA]</scope>
    <source>
        <strain evidence="8">JCM 3369</strain>
    </source>
</reference>
<evidence type="ECO:0000256" key="2">
    <source>
        <dbReference type="ARBA" id="ARBA00010961"/>
    </source>
</evidence>
<feature type="region of interest" description="Disordered" evidence="6">
    <location>
        <begin position="52"/>
        <end position="121"/>
    </location>
</feature>
<sequence>MTNHDADGLQGGPEVRLAAELIGEARAEGVCWSDGLPAGITKTGLQAETAEHLGHERHERPAAPSGDHRNGISAKTVSTKVGPVRIEVPRDRAGEFTPQRAQVRPPHRGVRRGDRVCMPRA</sequence>
<feature type="compositionally biased region" description="Basic and acidic residues" evidence="6">
    <location>
        <begin position="111"/>
        <end position="121"/>
    </location>
</feature>
<protein>
    <submittedName>
        <fullName evidence="7">Transposase</fullName>
    </submittedName>
</protein>
<keyword evidence="4" id="KW-0238">DNA-binding</keyword>
<dbReference type="Proteomes" id="UP001596380">
    <property type="component" value="Unassembled WGS sequence"/>
</dbReference>
<evidence type="ECO:0000313" key="7">
    <source>
        <dbReference type="EMBL" id="MFC6880156.1"/>
    </source>
</evidence>
<keyword evidence="3" id="KW-0815">Transposition</keyword>
<comment type="function">
    <text evidence="1">Required for the transposition of the insertion element.</text>
</comment>
<dbReference type="Pfam" id="PF00872">
    <property type="entry name" value="Transposase_mut"/>
    <property type="match status" value="1"/>
</dbReference>
<gene>
    <name evidence="7" type="ORF">ACFQKB_10310</name>
</gene>
<proteinExistence type="inferred from homology"/>
<evidence type="ECO:0000256" key="1">
    <source>
        <dbReference type="ARBA" id="ARBA00002190"/>
    </source>
</evidence>
<evidence type="ECO:0000256" key="4">
    <source>
        <dbReference type="ARBA" id="ARBA00023125"/>
    </source>
</evidence>
<organism evidence="7 8">
    <name type="scientific">Actinomadura yumaensis</name>
    <dbReference type="NCBI Taxonomy" id="111807"/>
    <lineage>
        <taxon>Bacteria</taxon>
        <taxon>Bacillati</taxon>
        <taxon>Actinomycetota</taxon>
        <taxon>Actinomycetes</taxon>
        <taxon>Streptosporangiales</taxon>
        <taxon>Thermomonosporaceae</taxon>
        <taxon>Actinomadura</taxon>
    </lineage>
</organism>
<comment type="similarity">
    <text evidence="2">Belongs to the transposase mutator family.</text>
</comment>
<keyword evidence="8" id="KW-1185">Reference proteome</keyword>